<evidence type="ECO:0000313" key="1">
    <source>
        <dbReference type="EMBL" id="QDF18506.1"/>
    </source>
</evidence>
<keyword evidence="2" id="KW-1185">Reference proteome</keyword>
<dbReference type="KEGG" id="vg:64766037"/>
<accession>A0A4Y6EID7</accession>
<reference evidence="1 2" key="1">
    <citation type="submission" date="2019-05" db="EMBL/GenBank/DDBJ databases">
        <authorList>
            <person name="Pope W.H."/>
            <person name="Garlena R.A."/>
            <person name="Russell D.A."/>
            <person name="Jacobs-Sera D."/>
            <person name="Hatfull G.F."/>
        </authorList>
    </citation>
    <scope>NUCLEOTIDE SEQUENCE [LARGE SCALE GENOMIC DNA]</scope>
</reference>
<protein>
    <submittedName>
        <fullName evidence="1">Uncharacterized protein</fullName>
    </submittedName>
</protein>
<name>A0A4Y6EID7_9CAUD</name>
<sequence length="65" mass="7697">MKVTWQIQVEPKPAHPEFHEQECPDGYQLPRVGEYVDYDDCEYLVKTILWQDLTLGEVLIILAEY</sequence>
<evidence type="ECO:0000313" key="2">
    <source>
        <dbReference type="Proteomes" id="UP000318375"/>
    </source>
</evidence>
<proteinExistence type="predicted"/>
<dbReference type="Proteomes" id="UP000318375">
    <property type="component" value="Segment"/>
</dbReference>
<gene>
    <name evidence="1" type="primary">19</name>
    <name evidence="1" type="ORF">SEA_PUPPER_19</name>
</gene>
<dbReference type="EMBL" id="MK977695">
    <property type="protein sequence ID" value="QDF18506.1"/>
    <property type="molecule type" value="Genomic_DNA"/>
</dbReference>
<organism evidence="1 2">
    <name type="scientific">Gordonia phage Pupper</name>
    <dbReference type="NCBI Taxonomy" id="2571249"/>
    <lineage>
        <taxon>Viruses</taxon>
        <taxon>Duplodnaviria</taxon>
        <taxon>Heunggongvirae</taxon>
        <taxon>Uroviricota</taxon>
        <taxon>Caudoviricetes</taxon>
        <taxon>Puppervirus</taxon>
        <taxon>Puppervirus Pupper</taxon>
    </lineage>
</organism>
<dbReference type="GeneID" id="64766037"/>
<dbReference type="RefSeq" id="YP_010058808.1">
    <property type="nucleotide sequence ID" value="NC_054723.1"/>
</dbReference>